<dbReference type="InterPro" id="IPR050093">
    <property type="entry name" value="ABC_SmlMolc_Importer"/>
</dbReference>
<dbReference type="SUPFAM" id="SSF52540">
    <property type="entry name" value="P-loop containing nucleoside triphosphate hydrolases"/>
    <property type="match status" value="1"/>
</dbReference>
<evidence type="ECO:0000259" key="8">
    <source>
        <dbReference type="PROSITE" id="PS50893"/>
    </source>
</evidence>
<dbReference type="Gene3D" id="3.40.50.300">
    <property type="entry name" value="P-loop containing nucleotide triphosphate hydrolases"/>
    <property type="match status" value="1"/>
</dbReference>
<keyword evidence="5" id="KW-1278">Translocase</keyword>
<dbReference type="OrthoDB" id="9802264at2"/>
<dbReference type="GO" id="GO:0043190">
    <property type="term" value="C:ATP-binding cassette (ABC) transporter complex"/>
    <property type="evidence" value="ECO:0007669"/>
    <property type="project" value="InterPro"/>
</dbReference>
<dbReference type="Pfam" id="PF17850">
    <property type="entry name" value="CysA_C_terminal"/>
    <property type="match status" value="1"/>
</dbReference>
<name>A0A4R6YMY0_9GAMM</name>
<dbReference type="InterPro" id="IPR041193">
    <property type="entry name" value="CysA_C"/>
</dbReference>
<evidence type="ECO:0000256" key="1">
    <source>
        <dbReference type="ARBA" id="ARBA00022448"/>
    </source>
</evidence>
<dbReference type="RefSeq" id="WP_133821110.1">
    <property type="nucleotide sequence ID" value="NZ_SNZH01000018.1"/>
</dbReference>
<evidence type="ECO:0000256" key="3">
    <source>
        <dbReference type="ARBA" id="ARBA00022741"/>
    </source>
</evidence>
<dbReference type="AlphaFoldDB" id="A0A4R6YMY0"/>
<reference evidence="9 10" key="1">
    <citation type="submission" date="2019-03" db="EMBL/GenBank/DDBJ databases">
        <title>Genomic Encyclopedia of Type Strains, Phase IV (KMG-IV): sequencing the most valuable type-strain genomes for metagenomic binning, comparative biology and taxonomic classification.</title>
        <authorList>
            <person name="Goeker M."/>
        </authorList>
    </citation>
    <scope>NUCLEOTIDE SEQUENCE [LARGE SCALE GENOMIC DNA]</scope>
    <source>
        <strain evidence="9 10">DSM 21667</strain>
    </source>
</reference>
<keyword evidence="1" id="KW-0813">Transport</keyword>
<evidence type="ECO:0000313" key="10">
    <source>
        <dbReference type="Proteomes" id="UP000295293"/>
    </source>
</evidence>
<sequence length="379" mass="42121">MTLAINRLSRRFADFRALDDVSLSIAPGEFIALLGPSGSGKTTLLRILAGLDFPDAGALDQDGRDLLRVSARDRGVGLVFQHYALFRHMTVFENVAFGLRVRKRARRPSKAEIADRVDKLLKRVQLDGMAQRYPSQLSGGQRQRVALARALAIEPELLLLDEPFGALDAQVRVALRRWLRHLHEEMGLTTVFVTHDQEEALELADRVVVMNRGRIEQVGTPDEIYQQPATPFVFEFIGKSNKVPVRIHGGRLQAGDQRFEADALEGLADGSAVAYVRPEHLALSTTPLENGWKATLRHVYLSGSVAHLELEVPGLGQTLEAELGGEEAQRRSLQSGMHVTVQPRHLTVFPLDGKSGEPDLARRRVVHPRYGQAALARWR</sequence>
<accession>A0A4R6YMY0</accession>
<feature type="domain" description="ABC transporter" evidence="8">
    <location>
        <begin position="3"/>
        <end position="237"/>
    </location>
</feature>
<dbReference type="EMBL" id="SNZH01000018">
    <property type="protein sequence ID" value="TDR38888.1"/>
    <property type="molecule type" value="Genomic_DNA"/>
</dbReference>
<keyword evidence="4 9" id="KW-0067">ATP-binding</keyword>
<evidence type="ECO:0000313" key="9">
    <source>
        <dbReference type="EMBL" id="TDR38888.1"/>
    </source>
</evidence>
<dbReference type="InterPro" id="IPR003593">
    <property type="entry name" value="AAA+_ATPase"/>
</dbReference>
<protein>
    <submittedName>
        <fullName evidence="9">Sulfate transport system ATP-binding protein</fullName>
    </submittedName>
</protein>
<dbReference type="InterPro" id="IPR017871">
    <property type="entry name" value="ABC_transporter-like_CS"/>
</dbReference>
<dbReference type="SMART" id="SM00382">
    <property type="entry name" value="AAA"/>
    <property type="match status" value="1"/>
</dbReference>
<dbReference type="InterPro" id="IPR027417">
    <property type="entry name" value="P-loop_NTPase"/>
</dbReference>
<dbReference type="PANTHER" id="PTHR42781">
    <property type="entry name" value="SPERMIDINE/PUTRESCINE IMPORT ATP-BINDING PROTEIN POTA"/>
    <property type="match status" value="1"/>
</dbReference>
<dbReference type="GO" id="GO:0016887">
    <property type="term" value="F:ATP hydrolysis activity"/>
    <property type="evidence" value="ECO:0007669"/>
    <property type="project" value="InterPro"/>
</dbReference>
<keyword evidence="3" id="KW-0547">Nucleotide-binding</keyword>
<dbReference type="InterPro" id="IPR008995">
    <property type="entry name" value="Mo/tungstate-bd_C_term_dom"/>
</dbReference>
<proteinExistence type="predicted"/>
<evidence type="ECO:0000256" key="5">
    <source>
        <dbReference type="ARBA" id="ARBA00022967"/>
    </source>
</evidence>
<dbReference type="Pfam" id="PF00005">
    <property type="entry name" value="ABC_tran"/>
    <property type="match status" value="1"/>
</dbReference>
<dbReference type="InterPro" id="IPR024765">
    <property type="entry name" value="TOBE-like"/>
</dbReference>
<dbReference type="FunFam" id="3.40.50.300:FF:000227">
    <property type="entry name" value="Sulfate/thiosulfate import ATP-binding protein CysA"/>
    <property type="match status" value="1"/>
</dbReference>
<dbReference type="InterPro" id="IPR005666">
    <property type="entry name" value="Sulph_transpt1"/>
</dbReference>
<dbReference type="Proteomes" id="UP000295293">
    <property type="component" value="Unassembled WGS sequence"/>
</dbReference>
<dbReference type="NCBIfam" id="TIGR00968">
    <property type="entry name" value="3a0106s01"/>
    <property type="match status" value="1"/>
</dbReference>
<organism evidence="9 10">
    <name type="scientific">Tahibacter aquaticus</name>
    <dbReference type="NCBI Taxonomy" id="520092"/>
    <lineage>
        <taxon>Bacteria</taxon>
        <taxon>Pseudomonadati</taxon>
        <taxon>Pseudomonadota</taxon>
        <taxon>Gammaproteobacteria</taxon>
        <taxon>Lysobacterales</taxon>
        <taxon>Rhodanobacteraceae</taxon>
        <taxon>Tahibacter</taxon>
    </lineage>
</organism>
<keyword evidence="10" id="KW-1185">Reference proteome</keyword>
<dbReference type="SUPFAM" id="SSF50331">
    <property type="entry name" value="MOP-like"/>
    <property type="match status" value="1"/>
</dbReference>
<evidence type="ECO:0000256" key="6">
    <source>
        <dbReference type="ARBA" id="ARBA00023032"/>
    </source>
</evidence>
<keyword evidence="7" id="KW-0472">Membrane</keyword>
<dbReference type="GO" id="GO:0005524">
    <property type="term" value="F:ATP binding"/>
    <property type="evidence" value="ECO:0007669"/>
    <property type="project" value="UniProtKB-KW"/>
</dbReference>
<keyword evidence="6" id="KW-0764">Sulfate transport</keyword>
<keyword evidence="2" id="KW-1003">Cell membrane</keyword>
<dbReference type="PANTHER" id="PTHR42781:SF4">
    <property type="entry name" value="SPERMIDINE_PUTRESCINE IMPORT ATP-BINDING PROTEIN POTA"/>
    <property type="match status" value="1"/>
</dbReference>
<gene>
    <name evidence="9" type="ORF">DFR29_11831</name>
</gene>
<dbReference type="PROSITE" id="PS50893">
    <property type="entry name" value="ABC_TRANSPORTER_2"/>
    <property type="match status" value="1"/>
</dbReference>
<comment type="caution">
    <text evidence="9">The sequence shown here is derived from an EMBL/GenBank/DDBJ whole genome shotgun (WGS) entry which is preliminary data.</text>
</comment>
<dbReference type="PROSITE" id="PS00211">
    <property type="entry name" value="ABC_TRANSPORTER_1"/>
    <property type="match status" value="1"/>
</dbReference>
<evidence type="ECO:0000256" key="7">
    <source>
        <dbReference type="ARBA" id="ARBA00023136"/>
    </source>
</evidence>
<dbReference type="Pfam" id="PF12857">
    <property type="entry name" value="TOBE_3"/>
    <property type="match status" value="1"/>
</dbReference>
<evidence type="ECO:0000256" key="2">
    <source>
        <dbReference type="ARBA" id="ARBA00022475"/>
    </source>
</evidence>
<evidence type="ECO:0000256" key="4">
    <source>
        <dbReference type="ARBA" id="ARBA00022840"/>
    </source>
</evidence>
<dbReference type="GO" id="GO:0015419">
    <property type="term" value="F:ABC-type sulfate transporter activity"/>
    <property type="evidence" value="ECO:0007669"/>
    <property type="project" value="InterPro"/>
</dbReference>
<dbReference type="CDD" id="cd03296">
    <property type="entry name" value="ABC_CysA_sulfate_importer"/>
    <property type="match status" value="1"/>
</dbReference>
<dbReference type="InterPro" id="IPR003439">
    <property type="entry name" value="ABC_transporter-like_ATP-bd"/>
</dbReference>